<proteinExistence type="predicted"/>
<reference evidence="3 4" key="1">
    <citation type="submission" date="2023-07" db="EMBL/GenBank/DDBJ databases">
        <title>Sequencing the genomes of 1000 actinobacteria strains.</title>
        <authorList>
            <person name="Klenk H.-P."/>
        </authorList>
    </citation>
    <scope>NUCLEOTIDE SEQUENCE [LARGE SCALE GENOMIC DNA]</scope>
    <source>
        <strain evidence="3 4">DSM 46740</strain>
    </source>
</reference>
<evidence type="ECO:0000313" key="3">
    <source>
        <dbReference type="EMBL" id="MDP9847912.1"/>
    </source>
</evidence>
<keyword evidence="4" id="KW-1185">Reference proteome</keyword>
<name>A0ABT9QMH2_9ACTN</name>
<feature type="domain" description="DUF4097" evidence="2">
    <location>
        <begin position="114"/>
        <end position="216"/>
    </location>
</feature>
<evidence type="ECO:0000256" key="1">
    <source>
        <dbReference type="SAM" id="SignalP"/>
    </source>
</evidence>
<protein>
    <submittedName>
        <fullName evidence="3">DUF4097 and DUF4098 domain-containing protein YvlB</fullName>
    </submittedName>
</protein>
<organism evidence="3 4">
    <name type="scientific">Streptosporangium lutulentum</name>
    <dbReference type="NCBI Taxonomy" id="1461250"/>
    <lineage>
        <taxon>Bacteria</taxon>
        <taxon>Bacillati</taxon>
        <taxon>Actinomycetota</taxon>
        <taxon>Actinomycetes</taxon>
        <taxon>Streptosporangiales</taxon>
        <taxon>Streptosporangiaceae</taxon>
        <taxon>Streptosporangium</taxon>
    </lineage>
</organism>
<evidence type="ECO:0000313" key="4">
    <source>
        <dbReference type="Proteomes" id="UP001225356"/>
    </source>
</evidence>
<dbReference type="Pfam" id="PF13349">
    <property type="entry name" value="DUF4097"/>
    <property type="match status" value="1"/>
</dbReference>
<dbReference type="EMBL" id="JAUSQU010000001">
    <property type="protein sequence ID" value="MDP9847912.1"/>
    <property type="molecule type" value="Genomic_DNA"/>
</dbReference>
<keyword evidence="1" id="KW-0732">Signal</keyword>
<sequence>MRSLGVVAGAVALVALLTGCGLAGPSEEDTASYDVTDKVNAIQIEADSGGIEVTESDRQDIHVIERLSWRKNKPVASHETQGDTLVLKFTCPGSWIGGTNCEVGYQVEIPRGLSVKATSDSGEVTLRDLSGDVDVTSDSGMIDAGGLAGKQVVSKTDSGAITLAFTAQPDKVKTSTDSGRTEVRVPEGPYNIAATTDSGTKEIDATHDASAPRSITLSSDSGAIEVLGS</sequence>
<dbReference type="InterPro" id="IPR025164">
    <property type="entry name" value="Toastrack_DUF4097"/>
</dbReference>
<dbReference type="PROSITE" id="PS51257">
    <property type="entry name" value="PROKAR_LIPOPROTEIN"/>
    <property type="match status" value="1"/>
</dbReference>
<feature type="chain" id="PRO_5046824212" evidence="1">
    <location>
        <begin position="24"/>
        <end position="229"/>
    </location>
</feature>
<evidence type="ECO:0000259" key="2">
    <source>
        <dbReference type="Pfam" id="PF13349"/>
    </source>
</evidence>
<feature type="signal peptide" evidence="1">
    <location>
        <begin position="1"/>
        <end position="23"/>
    </location>
</feature>
<dbReference type="RefSeq" id="WP_307564960.1">
    <property type="nucleotide sequence ID" value="NZ_JAUSQU010000001.1"/>
</dbReference>
<accession>A0ABT9QMH2</accession>
<dbReference type="Proteomes" id="UP001225356">
    <property type="component" value="Unassembled WGS sequence"/>
</dbReference>
<gene>
    <name evidence="3" type="ORF">J2853_007123</name>
</gene>
<comment type="caution">
    <text evidence="3">The sequence shown here is derived from an EMBL/GenBank/DDBJ whole genome shotgun (WGS) entry which is preliminary data.</text>
</comment>